<evidence type="ECO:0000259" key="3">
    <source>
        <dbReference type="Pfam" id="PF18962"/>
    </source>
</evidence>
<accession>A0ABY4KHU1</accession>
<dbReference type="RefSeq" id="WP_248435302.1">
    <property type="nucleotide sequence ID" value="NZ_CP096205.1"/>
</dbReference>
<evidence type="ECO:0000313" key="5">
    <source>
        <dbReference type="Proteomes" id="UP000830583"/>
    </source>
</evidence>
<organism evidence="4 5">
    <name type="scientific">Flavobacterium azooxidireducens</name>
    <dbReference type="NCBI Taxonomy" id="1871076"/>
    <lineage>
        <taxon>Bacteria</taxon>
        <taxon>Pseudomonadati</taxon>
        <taxon>Bacteroidota</taxon>
        <taxon>Flavobacteriia</taxon>
        <taxon>Flavobacteriales</taxon>
        <taxon>Flavobacteriaceae</taxon>
        <taxon>Flavobacterium</taxon>
    </lineage>
</organism>
<proteinExistence type="predicted"/>
<dbReference type="Proteomes" id="UP000830583">
    <property type="component" value="Chromosome"/>
</dbReference>
<keyword evidence="1 2" id="KW-0732">Signal</keyword>
<dbReference type="NCBIfam" id="TIGR04183">
    <property type="entry name" value="Por_Secre_tail"/>
    <property type="match status" value="1"/>
</dbReference>
<evidence type="ECO:0000256" key="1">
    <source>
        <dbReference type="ARBA" id="ARBA00022729"/>
    </source>
</evidence>
<sequence length="340" mass="37042">MKKYIYSLLFCFTVGICSAQLTSVIQAEYFWDTDPGEGNGIAISAVDGNFNNSFERIAVSGLGAPSVGLHKFSIRIKDNTGIWSPVFSNVIKVETTTSPTTINLVQAEYFWDADPGEGNGIALSTVDGDFNTSFEKIAVSGLNAPSVGLHKFSVRIKDDLGIWSPVFTNIIYVDTTTTPSIVSLSEAEYFWDTDPGEGNGIAFLATDGNFNTAFEKLEKIAIPIVNPVGFHTFNSRIKDSNGNWSPIFKNVIYIETVLGSDEFSFSKIVIYPNPVKDILNFSFDKEITAVSIINLLGQEVLSKSLINSETSIDVASLSAGTYLVKVTSTNEVKTVKVIKE</sequence>
<keyword evidence="5" id="KW-1185">Reference proteome</keyword>
<feature type="domain" description="Secretion system C-terminal sorting" evidence="3">
    <location>
        <begin position="270"/>
        <end position="338"/>
    </location>
</feature>
<dbReference type="Pfam" id="PF18962">
    <property type="entry name" value="Por_Secre_tail"/>
    <property type="match status" value="1"/>
</dbReference>
<gene>
    <name evidence="4" type="ORF">M0M57_03170</name>
</gene>
<evidence type="ECO:0000313" key="4">
    <source>
        <dbReference type="EMBL" id="UPQ79841.1"/>
    </source>
</evidence>
<protein>
    <submittedName>
        <fullName evidence="4">T9SS type A sorting domain-containing protein</fullName>
    </submittedName>
</protein>
<feature type="chain" id="PRO_5046603974" evidence="2">
    <location>
        <begin position="20"/>
        <end position="340"/>
    </location>
</feature>
<feature type="signal peptide" evidence="2">
    <location>
        <begin position="1"/>
        <end position="19"/>
    </location>
</feature>
<evidence type="ECO:0000256" key="2">
    <source>
        <dbReference type="SAM" id="SignalP"/>
    </source>
</evidence>
<dbReference type="InterPro" id="IPR026444">
    <property type="entry name" value="Secre_tail"/>
</dbReference>
<name>A0ABY4KHU1_9FLAO</name>
<dbReference type="EMBL" id="CP096205">
    <property type="protein sequence ID" value="UPQ79841.1"/>
    <property type="molecule type" value="Genomic_DNA"/>
</dbReference>
<reference evidence="4" key="1">
    <citation type="submission" date="2022-04" db="EMBL/GenBank/DDBJ databases">
        <title>Consumption of N2O by Flavobacterium azooxidireducens sp. nov. isolated from Decomposing Leaf Litter of Phragmites australis (Cav.).</title>
        <authorList>
            <person name="Behrendt U."/>
            <person name="Spanner T."/>
            <person name="Augustin J."/>
            <person name="Horn M.A."/>
            <person name="Kolb S."/>
            <person name="Ulrich A."/>
        </authorList>
    </citation>
    <scope>NUCLEOTIDE SEQUENCE</scope>
    <source>
        <strain evidence="4">IGB 4-14</strain>
    </source>
</reference>